<sequence>MNTFTIIVIIRTSKLRNVTGYLMISLAIADLGVGIMTAFPLVYATIDDHLTPGACDMIGFLSSVCWVVSVYTLTLLSVDRLIAIVHPLGYHMIVTKQRCFVTIGLTWLMSCILWTLPLANVGSYKYNHEEVTCYFDVAGYPVQWIIYMVVIFIPTGIIMAISYSWIWCVAKKQKVSPLENTSNIEALNTSRKNFKALRTLIIIIGAFYIAWLPFIIEHITKASQGNLKHIQEWLEITIYMVAVTNSFWNPIIYVITNRTFRVANVKLILRLCPSCACLISENRDDHEITEYDC</sequence>
<dbReference type="Gene3D" id="1.20.1070.10">
    <property type="entry name" value="Rhodopsin 7-helix transmembrane proteins"/>
    <property type="match status" value="1"/>
</dbReference>
<accession>A0AAD9NF36</accession>
<keyword evidence="5" id="KW-0297">G-protein coupled receptor</keyword>
<gene>
    <name evidence="11" type="ORF">LSH36_22g07005</name>
</gene>
<dbReference type="PROSITE" id="PS50262">
    <property type="entry name" value="G_PROTEIN_RECEP_F1_2"/>
    <property type="match status" value="1"/>
</dbReference>
<keyword evidence="4 9" id="KW-1133">Transmembrane helix</keyword>
<feature type="transmembrane region" description="Helical" evidence="9">
    <location>
        <begin position="99"/>
        <end position="119"/>
    </location>
</feature>
<feature type="transmembrane region" description="Helical" evidence="9">
    <location>
        <begin position="58"/>
        <end position="78"/>
    </location>
</feature>
<evidence type="ECO:0000259" key="10">
    <source>
        <dbReference type="PROSITE" id="PS50262"/>
    </source>
</evidence>
<reference evidence="11" key="1">
    <citation type="journal article" date="2023" name="Mol. Biol. Evol.">
        <title>Third-Generation Sequencing Reveals the Adaptive Role of the Epigenome in Three Deep-Sea Polychaetes.</title>
        <authorList>
            <person name="Perez M."/>
            <person name="Aroh O."/>
            <person name="Sun Y."/>
            <person name="Lan Y."/>
            <person name="Juniper S.K."/>
            <person name="Young C.R."/>
            <person name="Angers B."/>
            <person name="Qian P.Y."/>
        </authorList>
    </citation>
    <scope>NUCLEOTIDE SEQUENCE</scope>
    <source>
        <strain evidence="11">P08H-3</strain>
    </source>
</reference>
<feature type="transmembrane region" description="Helical" evidence="9">
    <location>
        <begin position="196"/>
        <end position="216"/>
    </location>
</feature>
<evidence type="ECO:0000313" key="11">
    <source>
        <dbReference type="EMBL" id="KAK2167932.1"/>
    </source>
</evidence>
<name>A0AAD9NF36_9ANNE</name>
<dbReference type="SMART" id="SM01381">
    <property type="entry name" value="7TM_GPCR_Srsx"/>
    <property type="match status" value="1"/>
</dbReference>
<dbReference type="PANTHER" id="PTHR24249">
    <property type="entry name" value="HISTAMINE RECEPTOR-RELATED G-PROTEIN COUPLED RECEPTOR"/>
    <property type="match status" value="1"/>
</dbReference>
<protein>
    <recommendedName>
        <fullName evidence="10">G-protein coupled receptors family 1 profile domain-containing protein</fullName>
    </recommendedName>
</protein>
<dbReference type="EMBL" id="JAODUP010000022">
    <property type="protein sequence ID" value="KAK2167932.1"/>
    <property type="molecule type" value="Genomic_DNA"/>
</dbReference>
<keyword evidence="7" id="KW-0675">Receptor</keyword>
<comment type="caution">
    <text evidence="11">The sequence shown here is derived from an EMBL/GenBank/DDBJ whole genome shotgun (WGS) entry which is preliminary data.</text>
</comment>
<evidence type="ECO:0000256" key="7">
    <source>
        <dbReference type="ARBA" id="ARBA00023170"/>
    </source>
</evidence>
<dbReference type="SUPFAM" id="SSF81321">
    <property type="entry name" value="Family A G protein-coupled receptor-like"/>
    <property type="match status" value="1"/>
</dbReference>
<dbReference type="Proteomes" id="UP001208570">
    <property type="component" value="Unassembled WGS sequence"/>
</dbReference>
<evidence type="ECO:0000256" key="1">
    <source>
        <dbReference type="ARBA" id="ARBA00004651"/>
    </source>
</evidence>
<evidence type="ECO:0000313" key="12">
    <source>
        <dbReference type="Proteomes" id="UP001208570"/>
    </source>
</evidence>
<keyword evidence="8" id="KW-0807">Transducer</keyword>
<keyword evidence="2" id="KW-1003">Cell membrane</keyword>
<evidence type="ECO:0000256" key="5">
    <source>
        <dbReference type="ARBA" id="ARBA00023040"/>
    </source>
</evidence>
<dbReference type="GO" id="GO:0004930">
    <property type="term" value="F:G protein-coupled receptor activity"/>
    <property type="evidence" value="ECO:0007669"/>
    <property type="project" value="UniProtKB-KW"/>
</dbReference>
<dbReference type="GO" id="GO:0005886">
    <property type="term" value="C:plasma membrane"/>
    <property type="evidence" value="ECO:0007669"/>
    <property type="project" value="UniProtKB-SubCell"/>
</dbReference>
<feature type="domain" description="G-protein coupled receptors family 1 profile" evidence="10">
    <location>
        <begin position="1"/>
        <end position="253"/>
    </location>
</feature>
<proteinExistence type="predicted"/>
<dbReference type="Pfam" id="PF00001">
    <property type="entry name" value="7tm_1"/>
    <property type="match status" value="1"/>
</dbReference>
<evidence type="ECO:0000256" key="3">
    <source>
        <dbReference type="ARBA" id="ARBA00022692"/>
    </source>
</evidence>
<dbReference type="CDD" id="cd00637">
    <property type="entry name" value="7tm_classA_rhodopsin-like"/>
    <property type="match status" value="1"/>
</dbReference>
<organism evidence="11 12">
    <name type="scientific">Paralvinella palmiformis</name>
    <dbReference type="NCBI Taxonomy" id="53620"/>
    <lineage>
        <taxon>Eukaryota</taxon>
        <taxon>Metazoa</taxon>
        <taxon>Spiralia</taxon>
        <taxon>Lophotrochozoa</taxon>
        <taxon>Annelida</taxon>
        <taxon>Polychaeta</taxon>
        <taxon>Sedentaria</taxon>
        <taxon>Canalipalpata</taxon>
        <taxon>Terebellida</taxon>
        <taxon>Terebelliformia</taxon>
        <taxon>Alvinellidae</taxon>
        <taxon>Paralvinella</taxon>
    </lineage>
</organism>
<dbReference type="InterPro" id="IPR017452">
    <property type="entry name" value="GPCR_Rhodpsn_7TM"/>
</dbReference>
<keyword evidence="3 9" id="KW-0812">Transmembrane</keyword>
<dbReference type="InterPro" id="IPR000276">
    <property type="entry name" value="GPCR_Rhodpsn"/>
</dbReference>
<dbReference type="InterPro" id="IPR050569">
    <property type="entry name" value="TAAR"/>
</dbReference>
<evidence type="ECO:0000256" key="8">
    <source>
        <dbReference type="ARBA" id="ARBA00023224"/>
    </source>
</evidence>
<feature type="transmembrane region" description="Helical" evidence="9">
    <location>
        <begin position="144"/>
        <end position="166"/>
    </location>
</feature>
<evidence type="ECO:0000256" key="2">
    <source>
        <dbReference type="ARBA" id="ARBA00022475"/>
    </source>
</evidence>
<keyword evidence="6 9" id="KW-0472">Membrane</keyword>
<evidence type="ECO:0000256" key="6">
    <source>
        <dbReference type="ARBA" id="ARBA00023136"/>
    </source>
</evidence>
<feature type="transmembrane region" description="Helical" evidence="9">
    <location>
        <begin position="236"/>
        <end position="256"/>
    </location>
</feature>
<evidence type="ECO:0000256" key="9">
    <source>
        <dbReference type="SAM" id="Phobius"/>
    </source>
</evidence>
<dbReference type="PRINTS" id="PR00237">
    <property type="entry name" value="GPCRRHODOPSN"/>
</dbReference>
<keyword evidence="12" id="KW-1185">Reference proteome</keyword>
<evidence type="ECO:0000256" key="4">
    <source>
        <dbReference type="ARBA" id="ARBA00022989"/>
    </source>
</evidence>
<feature type="transmembrane region" description="Helical" evidence="9">
    <location>
        <begin position="21"/>
        <end position="46"/>
    </location>
</feature>
<comment type="subcellular location">
    <subcellularLocation>
        <location evidence="1">Cell membrane</location>
        <topology evidence="1">Multi-pass membrane protein</topology>
    </subcellularLocation>
</comment>
<dbReference type="AlphaFoldDB" id="A0AAD9NF36"/>